<keyword evidence="5" id="KW-0520">NAD</keyword>
<feature type="transmembrane region" description="Helical" evidence="5">
    <location>
        <begin position="118"/>
        <end position="137"/>
    </location>
</feature>
<feature type="transmembrane region" description="Helical" evidence="5">
    <location>
        <begin position="218"/>
        <end position="243"/>
    </location>
</feature>
<feature type="transmembrane region" description="Helical" evidence="5">
    <location>
        <begin position="47"/>
        <end position="66"/>
    </location>
</feature>
<evidence type="ECO:0000256" key="5">
    <source>
        <dbReference type="HAMAP-Rule" id="MF_00445"/>
    </source>
</evidence>
<comment type="similarity">
    <text evidence="5">Belongs to the complex I subunit 2 family.</text>
</comment>
<dbReference type="Pfam" id="PF00361">
    <property type="entry name" value="Proton_antipo_M"/>
    <property type="match status" value="1"/>
</dbReference>
<feature type="transmembrane region" description="Helical" evidence="5">
    <location>
        <begin position="343"/>
        <end position="362"/>
    </location>
</feature>
<evidence type="ECO:0000256" key="1">
    <source>
        <dbReference type="ARBA" id="ARBA00004127"/>
    </source>
</evidence>
<dbReference type="EC" id="7.1.1.-" evidence="5"/>
<evidence type="ECO:0000256" key="6">
    <source>
        <dbReference type="RuleBase" id="RU000320"/>
    </source>
</evidence>
<keyword evidence="5" id="KW-0813">Transport</keyword>
<proteinExistence type="inferred from homology"/>
<keyword evidence="4 5" id="KW-0472">Membrane</keyword>
<dbReference type="HAMAP" id="MF_00445">
    <property type="entry name" value="NDH1_NuoN_1"/>
    <property type="match status" value="1"/>
</dbReference>
<comment type="catalytic activity">
    <reaction evidence="5">
        <text>a quinone + NADH + 5 H(+)(in) = a quinol + NAD(+) + 4 H(+)(out)</text>
        <dbReference type="Rhea" id="RHEA:57888"/>
        <dbReference type="ChEBI" id="CHEBI:15378"/>
        <dbReference type="ChEBI" id="CHEBI:24646"/>
        <dbReference type="ChEBI" id="CHEBI:57540"/>
        <dbReference type="ChEBI" id="CHEBI:57945"/>
        <dbReference type="ChEBI" id="CHEBI:132124"/>
    </reaction>
</comment>
<feature type="domain" description="NADH:quinone oxidoreductase/Mrp antiporter transmembrane" evidence="7">
    <location>
        <begin position="139"/>
        <end position="425"/>
    </location>
</feature>
<gene>
    <name evidence="5" type="primary">nuoN</name>
    <name evidence="8" type="ORF">FYC62_01890</name>
</gene>
<feature type="transmembrane region" description="Helical" evidence="5">
    <location>
        <begin position="176"/>
        <end position="198"/>
    </location>
</feature>
<dbReference type="GO" id="GO:0042773">
    <property type="term" value="P:ATP synthesis coupled electron transport"/>
    <property type="evidence" value="ECO:0007669"/>
    <property type="project" value="InterPro"/>
</dbReference>
<comment type="subcellular location">
    <subcellularLocation>
        <location evidence="5">Cell membrane</location>
        <topology evidence="5">Multi-pass membrane protein</topology>
    </subcellularLocation>
    <subcellularLocation>
        <location evidence="1">Endomembrane system</location>
        <topology evidence="1">Multi-pass membrane protein</topology>
    </subcellularLocation>
    <subcellularLocation>
        <location evidence="6">Membrane</location>
        <topology evidence="6">Multi-pass membrane protein</topology>
    </subcellularLocation>
</comment>
<accession>A0A5C0VEQ7</accession>
<dbReference type="PANTHER" id="PTHR22773">
    <property type="entry name" value="NADH DEHYDROGENASE"/>
    <property type="match status" value="1"/>
</dbReference>
<dbReference type="GO" id="GO:0048038">
    <property type="term" value="F:quinone binding"/>
    <property type="evidence" value="ECO:0007669"/>
    <property type="project" value="UniProtKB-KW"/>
</dbReference>
<protein>
    <recommendedName>
        <fullName evidence="5">NADH-quinone oxidoreductase subunit N</fullName>
        <ecNumber evidence="5">7.1.1.-</ecNumber>
    </recommendedName>
    <alternativeName>
        <fullName evidence="5">NADH dehydrogenase I subunit N</fullName>
    </alternativeName>
    <alternativeName>
        <fullName evidence="5">NDH-1 subunit N</fullName>
    </alternativeName>
</protein>
<evidence type="ECO:0000256" key="4">
    <source>
        <dbReference type="ARBA" id="ARBA00023136"/>
    </source>
</evidence>
<comment type="subunit">
    <text evidence="5">NDH-1 is composed of 14 different subunits. Subunits NuoA, H, J, K, L, M, N constitute the membrane sector of the complex.</text>
</comment>
<feature type="transmembrane region" description="Helical" evidence="5">
    <location>
        <begin position="255"/>
        <end position="276"/>
    </location>
</feature>
<evidence type="ECO:0000313" key="9">
    <source>
        <dbReference type="Proteomes" id="UP000323653"/>
    </source>
</evidence>
<feature type="transmembrane region" description="Helical" evidence="5">
    <location>
        <begin position="20"/>
        <end position="40"/>
    </location>
</feature>
<name>A0A5C0VEQ7_9SPHI</name>
<keyword evidence="3 5" id="KW-1133">Transmembrane helix</keyword>
<evidence type="ECO:0000259" key="7">
    <source>
        <dbReference type="Pfam" id="PF00361"/>
    </source>
</evidence>
<feature type="transmembrane region" description="Helical" evidence="5">
    <location>
        <begin position="466"/>
        <end position="488"/>
    </location>
</feature>
<dbReference type="GO" id="GO:0012505">
    <property type="term" value="C:endomembrane system"/>
    <property type="evidence" value="ECO:0007669"/>
    <property type="project" value="UniProtKB-SubCell"/>
</dbReference>
<comment type="function">
    <text evidence="5">NDH-1 shuttles electrons from NADH, via FMN and iron-sulfur (Fe-S) centers, to quinones in the respiratory chain. The immediate electron acceptor for the enzyme in this species is believed to be a menaquinone. Couples the redox reaction to proton translocation (for every two electrons transferred, four hydrogen ions are translocated across the cytoplasmic membrane), and thus conserves the redox energy in a proton gradient.</text>
</comment>
<keyword evidence="9" id="KW-1185">Reference proteome</keyword>
<dbReference type="KEGG" id="pej:FYC62_01890"/>
<dbReference type="InterPro" id="IPR001750">
    <property type="entry name" value="ND/Mrp_TM"/>
</dbReference>
<dbReference type="InterPro" id="IPR010096">
    <property type="entry name" value="NADH-Q_OxRdtase_suN/2"/>
</dbReference>
<evidence type="ECO:0000256" key="2">
    <source>
        <dbReference type="ARBA" id="ARBA00022692"/>
    </source>
</evidence>
<keyword evidence="5" id="KW-0874">Quinone</keyword>
<feature type="transmembrane region" description="Helical" evidence="5">
    <location>
        <begin position="383"/>
        <end position="409"/>
    </location>
</feature>
<keyword evidence="5" id="KW-1003">Cell membrane</keyword>
<feature type="transmembrane region" description="Helical" evidence="5">
    <location>
        <begin position="86"/>
        <end position="106"/>
    </location>
</feature>
<dbReference type="EMBL" id="CP043329">
    <property type="protein sequence ID" value="QEK50557.1"/>
    <property type="molecule type" value="Genomic_DNA"/>
</dbReference>
<feature type="transmembrane region" description="Helical" evidence="5">
    <location>
        <begin position="282"/>
        <end position="306"/>
    </location>
</feature>
<dbReference type="AlphaFoldDB" id="A0A5C0VEQ7"/>
<keyword evidence="2 5" id="KW-0812">Transmembrane</keyword>
<evidence type="ECO:0000313" key="8">
    <source>
        <dbReference type="EMBL" id="QEK50557.1"/>
    </source>
</evidence>
<feature type="transmembrane region" description="Helical" evidence="5">
    <location>
        <begin position="143"/>
        <end position="164"/>
    </location>
</feature>
<feature type="transmembrane region" description="Helical" evidence="5">
    <location>
        <begin position="421"/>
        <end position="445"/>
    </location>
</feature>
<dbReference type="NCBIfam" id="TIGR01770">
    <property type="entry name" value="NDH_I_N"/>
    <property type="match status" value="1"/>
</dbReference>
<sequence>MQTGLDIAQSTENIIASLSYFIPEFIITVGFLLIIIIDLFMKKAERLVFFATMFTLFLAAVAYLIQLNIIQTNSLLLFNGMFLHNSYVIGFKLLALFASLLSLVFFNQDKDLKNHPKGINDFYTIFLGGVLGLLTLISSANLLMLFLAIEMLSIASYLMVSYTNKEKLQAEAGMKYVLFGATASAIMLYGLTFLYGFSGTLNLYNDHIFTAFEQVNSFSASLVLLMVLAGIGFKLSFVPFHFWTPDAYQQAPTSVSSFLSTVPKIAVFAFLFRLAAPFQLVSIHFSTIILFAAGLTMLVGNVMAVFQKDLKRLLAYSSIGHTGFLLMLLVLPDDSTMSSNLWFYLFAYSITNIGAFMSIAYLEESFNIKTLQQLKGLGKLNTIIAPCLVVFMVSLTGLPPTVGFMAKFVVFSSLISETTAIGFLVPILIVAVLTTVLSLFYYFNIPLHIYLKKPEQLIVKEKKSPIFDFFIIILAVIVLIAGVFPSFFKIF</sequence>
<dbReference type="GO" id="GO:0005886">
    <property type="term" value="C:plasma membrane"/>
    <property type="evidence" value="ECO:0007669"/>
    <property type="project" value="UniProtKB-SubCell"/>
</dbReference>
<dbReference type="GO" id="GO:0008137">
    <property type="term" value="F:NADH dehydrogenase (ubiquinone) activity"/>
    <property type="evidence" value="ECO:0007669"/>
    <property type="project" value="InterPro"/>
</dbReference>
<dbReference type="GO" id="GO:0050136">
    <property type="term" value="F:NADH dehydrogenase (quinone) (non-electrogenic) activity"/>
    <property type="evidence" value="ECO:0007669"/>
    <property type="project" value="UniProtKB-UniRule"/>
</dbReference>
<reference evidence="8 9" key="1">
    <citation type="submission" date="2019-08" db="EMBL/GenBank/DDBJ databases">
        <title>Pedobacter sp. nov., isolated from Han river, South Korea.</title>
        <authorList>
            <person name="Lee D.-H."/>
            <person name="Kim Y.-S."/>
            <person name="Hwang E.-M."/>
            <person name="Le Tran T.C."/>
            <person name="Cha C.-J."/>
        </authorList>
    </citation>
    <scope>NUCLEOTIDE SEQUENCE [LARGE SCALE GENOMIC DNA]</scope>
    <source>
        <strain evidence="8 9">CJ43</strain>
    </source>
</reference>
<keyword evidence="5" id="KW-1278">Translocase</keyword>
<evidence type="ECO:0000256" key="3">
    <source>
        <dbReference type="ARBA" id="ARBA00022989"/>
    </source>
</evidence>
<dbReference type="Proteomes" id="UP000323653">
    <property type="component" value="Chromosome"/>
</dbReference>
<feature type="transmembrane region" description="Helical" evidence="5">
    <location>
        <begin position="313"/>
        <end position="331"/>
    </location>
</feature>
<dbReference type="RefSeq" id="WP_149073714.1">
    <property type="nucleotide sequence ID" value="NZ_CP043329.1"/>
</dbReference>
<organism evidence="8 9">
    <name type="scientific">Pedobacter aquae</name>
    <dbReference type="NCBI Taxonomy" id="2605747"/>
    <lineage>
        <taxon>Bacteria</taxon>
        <taxon>Pseudomonadati</taxon>
        <taxon>Bacteroidota</taxon>
        <taxon>Sphingobacteriia</taxon>
        <taxon>Sphingobacteriales</taxon>
        <taxon>Sphingobacteriaceae</taxon>
        <taxon>Pedobacter</taxon>
    </lineage>
</organism>